<dbReference type="GO" id="GO:0006777">
    <property type="term" value="P:Mo-molybdopterin cofactor biosynthetic process"/>
    <property type="evidence" value="ECO:0007669"/>
    <property type="project" value="UniProtKB-UniRule"/>
</dbReference>
<dbReference type="EC" id="4.1.99.22" evidence="1 12"/>
<dbReference type="GO" id="GO:1904047">
    <property type="term" value="F:S-adenosyl-L-methionine binding"/>
    <property type="evidence" value="ECO:0007669"/>
    <property type="project" value="UniProtKB-UniRule"/>
</dbReference>
<feature type="binding site" evidence="12">
    <location>
        <position position="125"/>
    </location>
    <ligand>
        <name>S-adenosyl-L-methionine</name>
        <dbReference type="ChEBI" id="CHEBI:59789"/>
    </ligand>
</feature>
<gene>
    <name evidence="12 14" type="primary">moaA</name>
    <name evidence="14" type="ORF">JIN84_14655</name>
</gene>
<keyword evidence="5 12" id="KW-0547">Nucleotide-binding</keyword>
<dbReference type="SFLD" id="SFLDS00029">
    <property type="entry name" value="Radical_SAM"/>
    <property type="match status" value="1"/>
</dbReference>
<dbReference type="InterPro" id="IPR000385">
    <property type="entry name" value="MoaA_NifB_PqqE_Fe-S-bd_CS"/>
</dbReference>
<dbReference type="SFLD" id="SFLDG01386">
    <property type="entry name" value="main_SPASM_domain-containing"/>
    <property type="match status" value="1"/>
</dbReference>
<organism evidence="14 15">
    <name type="scientific">Luteolibacter yonseiensis</name>
    <dbReference type="NCBI Taxonomy" id="1144680"/>
    <lineage>
        <taxon>Bacteria</taxon>
        <taxon>Pseudomonadati</taxon>
        <taxon>Verrucomicrobiota</taxon>
        <taxon>Verrucomicrobiia</taxon>
        <taxon>Verrucomicrobiales</taxon>
        <taxon>Verrucomicrobiaceae</taxon>
        <taxon>Luteolibacter</taxon>
    </lineage>
</organism>
<dbReference type="PANTHER" id="PTHR22960">
    <property type="entry name" value="MOLYBDOPTERIN COFACTOR SYNTHESIS PROTEIN A"/>
    <property type="match status" value="1"/>
</dbReference>
<comment type="catalytic activity">
    <reaction evidence="11 12">
        <text>GTP + AH2 + S-adenosyl-L-methionine = (8S)-3',8-cyclo-7,8-dihydroguanosine 5'-triphosphate + 5'-deoxyadenosine + L-methionine + A + H(+)</text>
        <dbReference type="Rhea" id="RHEA:49576"/>
        <dbReference type="ChEBI" id="CHEBI:13193"/>
        <dbReference type="ChEBI" id="CHEBI:15378"/>
        <dbReference type="ChEBI" id="CHEBI:17319"/>
        <dbReference type="ChEBI" id="CHEBI:17499"/>
        <dbReference type="ChEBI" id="CHEBI:37565"/>
        <dbReference type="ChEBI" id="CHEBI:57844"/>
        <dbReference type="ChEBI" id="CHEBI:59789"/>
        <dbReference type="ChEBI" id="CHEBI:131766"/>
        <dbReference type="EC" id="4.1.99.22"/>
    </reaction>
</comment>
<keyword evidence="2 12" id="KW-0004">4Fe-4S</keyword>
<name>A0A934VB41_9BACT</name>
<evidence type="ECO:0000313" key="14">
    <source>
        <dbReference type="EMBL" id="MBK1816863.1"/>
    </source>
</evidence>
<feature type="binding site" evidence="12">
    <location>
        <position position="23"/>
    </location>
    <ligand>
        <name>[4Fe-4S] cluster</name>
        <dbReference type="ChEBI" id="CHEBI:49883"/>
        <label>1</label>
        <note>4Fe-4S-S-AdoMet</note>
    </ligand>
</feature>
<dbReference type="SMART" id="SM00729">
    <property type="entry name" value="Elp3"/>
    <property type="match status" value="1"/>
</dbReference>
<feature type="binding site" evidence="12">
    <location>
        <position position="263"/>
    </location>
    <ligand>
        <name>[4Fe-4S] cluster</name>
        <dbReference type="ChEBI" id="CHEBI:49883"/>
        <label>2</label>
        <note>4Fe-4S-substrate</note>
    </ligand>
</feature>
<feature type="domain" description="Radical SAM core" evidence="13">
    <location>
        <begin position="7"/>
        <end position="228"/>
    </location>
</feature>
<dbReference type="InterPro" id="IPR013483">
    <property type="entry name" value="MoaA"/>
</dbReference>
<dbReference type="Gene3D" id="3.20.20.70">
    <property type="entry name" value="Aldolase class I"/>
    <property type="match status" value="1"/>
</dbReference>
<dbReference type="InterPro" id="IPR010505">
    <property type="entry name" value="MoaA_twitch"/>
</dbReference>
<feature type="binding site" evidence="12">
    <location>
        <position position="16"/>
    </location>
    <ligand>
        <name>GTP</name>
        <dbReference type="ChEBI" id="CHEBI:37565"/>
    </ligand>
</feature>
<dbReference type="GO" id="GO:0051539">
    <property type="term" value="F:4 iron, 4 sulfur cluster binding"/>
    <property type="evidence" value="ECO:0007669"/>
    <property type="project" value="UniProtKB-UniRule"/>
</dbReference>
<keyword evidence="15" id="KW-1185">Reference proteome</keyword>
<dbReference type="GO" id="GO:0061799">
    <property type="term" value="F:cyclic pyranopterin monophosphate synthase activity"/>
    <property type="evidence" value="ECO:0007669"/>
    <property type="project" value="TreeGrafter"/>
</dbReference>
<dbReference type="GO" id="GO:0061798">
    <property type="term" value="F:GTP 3',8'-cyclase activity"/>
    <property type="evidence" value="ECO:0007669"/>
    <property type="project" value="UniProtKB-UniRule"/>
</dbReference>
<dbReference type="CDD" id="cd21117">
    <property type="entry name" value="Twitch_MoaA"/>
    <property type="match status" value="1"/>
</dbReference>
<evidence type="ECO:0000256" key="10">
    <source>
        <dbReference type="ARBA" id="ARBA00023239"/>
    </source>
</evidence>
<dbReference type="AlphaFoldDB" id="A0A934VB41"/>
<comment type="caution">
    <text evidence="14">The sequence shown here is derived from an EMBL/GenBank/DDBJ whole genome shotgun (WGS) entry which is preliminary data.</text>
</comment>
<feature type="binding site" evidence="12">
    <location>
        <begin position="265"/>
        <end position="267"/>
    </location>
    <ligand>
        <name>GTP</name>
        <dbReference type="ChEBI" id="CHEBI:37565"/>
    </ligand>
</feature>
<feature type="binding site" evidence="12">
    <location>
        <position position="29"/>
    </location>
    <ligand>
        <name>S-adenosyl-L-methionine</name>
        <dbReference type="ChEBI" id="CHEBI:59789"/>
    </ligand>
</feature>
<dbReference type="PANTHER" id="PTHR22960:SF0">
    <property type="entry name" value="MOLYBDENUM COFACTOR BIOSYNTHESIS PROTEIN 1"/>
    <property type="match status" value="1"/>
</dbReference>
<feature type="binding site" evidence="12">
    <location>
        <position position="196"/>
    </location>
    <ligand>
        <name>S-adenosyl-L-methionine</name>
        <dbReference type="ChEBI" id="CHEBI:59789"/>
    </ligand>
</feature>
<dbReference type="InterPro" id="IPR058240">
    <property type="entry name" value="rSAM_sf"/>
</dbReference>
<evidence type="ECO:0000256" key="12">
    <source>
        <dbReference type="HAMAP-Rule" id="MF_01225"/>
    </source>
</evidence>
<feature type="binding site" evidence="12">
    <location>
        <position position="27"/>
    </location>
    <ligand>
        <name>[4Fe-4S] cluster</name>
        <dbReference type="ChEBI" id="CHEBI:49883"/>
        <label>1</label>
        <note>4Fe-4S-S-AdoMet</note>
    </ligand>
</feature>
<evidence type="ECO:0000256" key="4">
    <source>
        <dbReference type="ARBA" id="ARBA00022723"/>
    </source>
</evidence>
<dbReference type="PROSITE" id="PS51918">
    <property type="entry name" value="RADICAL_SAM"/>
    <property type="match status" value="1"/>
</dbReference>
<evidence type="ECO:0000256" key="1">
    <source>
        <dbReference type="ARBA" id="ARBA00012167"/>
    </source>
</evidence>
<keyword evidence="4 12" id="KW-0479">Metal-binding</keyword>
<evidence type="ECO:0000259" key="13">
    <source>
        <dbReference type="PROSITE" id="PS51918"/>
    </source>
</evidence>
<evidence type="ECO:0000256" key="2">
    <source>
        <dbReference type="ARBA" id="ARBA00022485"/>
    </source>
</evidence>
<evidence type="ECO:0000256" key="7">
    <source>
        <dbReference type="ARBA" id="ARBA00023014"/>
    </source>
</evidence>
<comment type="pathway">
    <text evidence="12">Cofactor biosynthesis; molybdopterin biosynthesis.</text>
</comment>
<dbReference type="InterPro" id="IPR006638">
    <property type="entry name" value="Elp3/MiaA/NifB-like_rSAM"/>
</dbReference>
<proteinExistence type="inferred from homology"/>
<feature type="binding site" evidence="12">
    <location>
        <position position="162"/>
    </location>
    <ligand>
        <name>GTP</name>
        <dbReference type="ChEBI" id="CHEBI:37565"/>
    </ligand>
</feature>
<comment type="cofactor">
    <cofactor evidence="12">
        <name>[4Fe-4S] cluster</name>
        <dbReference type="ChEBI" id="CHEBI:49883"/>
    </cofactor>
    <text evidence="12">Binds 2 [4Fe-4S] clusters. Binds 1 [4Fe-4S] cluster coordinated with 3 cysteines and an exchangeable S-adenosyl-L-methionine and 1 [4Fe-4S] cluster coordinated with 3 cysteines and the GTP-derived substrate.</text>
</comment>
<dbReference type="InterPro" id="IPR007197">
    <property type="entry name" value="rSAM"/>
</dbReference>
<protein>
    <recommendedName>
        <fullName evidence="1 12">GTP 3',8-cyclase</fullName>
        <ecNumber evidence="1 12">4.1.99.22</ecNumber>
    </recommendedName>
    <alternativeName>
        <fullName evidence="12">Molybdenum cofactor biosynthesis protein A</fullName>
    </alternativeName>
</protein>
<comment type="subunit">
    <text evidence="12">Monomer and homodimer.</text>
</comment>
<keyword evidence="9 12" id="KW-0501">Molybdenum cofactor biosynthesis</keyword>
<evidence type="ECO:0000256" key="5">
    <source>
        <dbReference type="ARBA" id="ARBA00022741"/>
    </source>
</evidence>
<dbReference type="EMBL" id="JAENIK010000011">
    <property type="protein sequence ID" value="MBK1816863.1"/>
    <property type="molecule type" value="Genomic_DNA"/>
</dbReference>
<dbReference type="GO" id="GO:0005525">
    <property type="term" value="F:GTP binding"/>
    <property type="evidence" value="ECO:0007669"/>
    <property type="project" value="UniProtKB-UniRule"/>
</dbReference>
<dbReference type="InterPro" id="IPR050105">
    <property type="entry name" value="MoCo_biosynth_MoaA/MoaC"/>
</dbReference>
<dbReference type="CDD" id="cd01335">
    <property type="entry name" value="Radical_SAM"/>
    <property type="match status" value="1"/>
</dbReference>
<comment type="similarity">
    <text evidence="12">Belongs to the radical SAM superfamily. MoaA family.</text>
</comment>
<reference evidence="14" key="1">
    <citation type="submission" date="2021-01" db="EMBL/GenBank/DDBJ databases">
        <title>Modified the classification status of verrucomicrobia.</title>
        <authorList>
            <person name="Feng X."/>
        </authorList>
    </citation>
    <scope>NUCLEOTIDE SEQUENCE</scope>
    <source>
        <strain evidence="14">JCM 18052</strain>
    </source>
</reference>
<comment type="function">
    <text evidence="12">Catalyzes the cyclization of GTP to (8S)-3',8-cyclo-7,8-dihydroguanosine 5'-triphosphate.</text>
</comment>
<dbReference type="SUPFAM" id="SSF102114">
    <property type="entry name" value="Radical SAM enzymes"/>
    <property type="match status" value="1"/>
</dbReference>
<dbReference type="Pfam" id="PF04055">
    <property type="entry name" value="Radical_SAM"/>
    <property type="match status" value="1"/>
</dbReference>
<evidence type="ECO:0000256" key="3">
    <source>
        <dbReference type="ARBA" id="ARBA00022691"/>
    </source>
</evidence>
<dbReference type="SFLD" id="SFLDG01383">
    <property type="entry name" value="cyclic_pyranopterin_phosphate"/>
    <property type="match status" value="1"/>
</dbReference>
<evidence type="ECO:0000313" key="15">
    <source>
        <dbReference type="Proteomes" id="UP000600139"/>
    </source>
</evidence>
<dbReference type="RefSeq" id="WP_200351787.1">
    <property type="nucleotide sequence ID" value="NZ_BAABHZ010000006.1"/>
</dbReference>
<dbReference type="GO" id="GO:0046872">
    <property type="term" value="F:metal ion binding"/>
    <property type="evidence" value="ECO:0007669"/>
    <property type="project" value="UniProtKB-KW"/>
</dbReference>
<dbReference type="SFLD" id="SFLDG01067">
    <property type="entry name" value="SPASM/twitch_domain_containing"/>
    <property type="match status" value="1"/>
</dbReference>
<keyword evidence="6 12" id="KW-0408">Iron</keyword>
<feature type="binding site" evidence="12">
    <location>
        <position position="74"/>
    </location>
    <ligand>
        <name>S-adenosyl-L-methionine</name>
        <dbReference type="ChEBI" id="CHEBI:59789"/>
    </ligand>
</feature>
<dbReference type="InterPro" id="IPR040064">
    <property type="entry name" value="MoaA-like"/>
</dbReference>
<dbReference type="Pfam" id="PF06463">
    <property type="entry name" value="Mob_synth_C"/>
    <property type="match status" value="1"/>
</dbReference>
<feature type="binding site" evidence="12">
    <location>
        <position position="70"/>
    </location>
    <ligand>
        <name>GTP</name>
        <dbReference type="ChEBI" id="CHEBI:37565"/>
    </ligand>
</feature>
<evidence type="ECO:0000256" key="11">
    <source>
        <dbReference type="ARBA" id="ARBA00048697"/>
    </source>
</evidence>
<dbReference type="InterPro" id="IPR013785">
    <property type="entry name" value="Aldolase_TIM"/>
</dbReference>
<evidence type="ECO:0000256" key="9">
    <source>
        <dbReference type="ARBA" id="ARBA00023150"/>
    </source>
</evidence>
<keyword evidence="8 12" id="KW-0342">GTP-binding</keyword>
<keyword evidence="10 12" id="KW-0456">Lyase</keyword>
<feature type="binding site" evidence="12">
    <location>
        <position position="101"/>
    </location>
    <ligand>
        <name>GTP</name>
        <dbReference type="ChEBI" id="CHEBI:37565"/>
    </ligand>
</feature>
<dbReference type="PROSITE" id="PS01305">
    <property type="entry name" value="MOAA_NIFB_PQQE"/>
    <property type="match status" value="1"/>
</dbReference>
<dbReference type="HAMAP" id="MF_01225_B">
    <property type="entry name" value="MoaA_B"/>
    <property type="match status" value="1"/>
</dbReference>
<evidence type="ECO:0000256" key="8">
    <source>
        <dbReference type="ARBA" id="ARBA00023134"/>
    </source>
</evidence>
<keyword evidence="3 12" id="KW-0949">S-adenosyl-L-methionine</keyword>
<feature type="binding site" evidence="12">
    <location>
        <position position="260"/>
    </location>
    <ligand>
        <name>[4Fe-4S] cluster</name>
        <dbReference type="ChEBI" id="CHEBI:49883"/>
        <label>2</label>
        <note>4Fe-4S-substrate</note>
    </ligand>
</feature>
<keyword evidence="7 12" id="KW-0411">Iron-sulfur</keyword>
<evidence type="ECO:0000256" key="6">
    <source>
        <dbReference type="ARBA" id="ARBA00023004"/>
    </source>
</evidence>
<feature type="binding site" evidence="12">
    <location>
        <position position="30"/>
    </location>
    <ligand>
        <name>[4Fe-4S] cluster</name>
        <dbReference type="ChEBI" id="CHEBI:49883"/>
        <label>1</label>
        <note>4Fe-4S-S-AdoMet</note>
    </ligand>
</feature>
<dbReference type="NCBIfam" id="TIGR02666">
    <property type="entry name" value="moaA"/>
    <property type="match status" value="1"/>
</dbReference>
<sequence>MELPTDLLGRGLRDLRISVTDRCNFRCRYCMPVEVFGPGYAFMPREELLTFEEIITLVRALVPLGIGKIRLTGGEPLMRRGLEDLVAMLATVEGVRDIAITTNGVLLAHHAEALALAGLNRVTVSLDALDPVIFAKMNGVGAKVERVLAGISSARAFGLPVKVNAVIQRGVNEGEILPLARWAKSTGVDLRYIEYMDVGESNRWKLDEVVSGDEILSILATEFPLVPRDPAYRGEVAAHWKHAGGAGEVGLIRSVTKPFCRDCQRLRLSADGKIFTCLFAADGHDLRGILRSGMNGDVLREAVRSVWQVRSDRYSEERGRVSRPKAEMSYLGG</sequence>
<dbReference type="Proteomes" id="UP000600139">
    <property type="component" value="Unassembled WGS sequence"/>
</dbReference>
<feature type="binding site" evidence="12">
    <location>
        <position position="277"/>
    </location>
    <ligand>
        <name>[4Fe-4S] cluster</name>
        <dbReference type="ChEBI" id="CHEBI:49883"/>
        <label>2</label>
        <note>4Fe-4S-substrate</note>
    </ligand>
</feature>
<accession>A0A934VB41</accession>